<dbReference type="AlphaFoldDB" id="A0A940N420"/>
<dbReference type="GO" id="GO:0005886">
    <property type="term" value="C:plasma membrane"/>
    <property type="evidence" value="ECO:0007669"/>
    <property type="project" value="UniProtKB-SubCell"/>
</dbReference>
<keyword evidence="5 9" id="KW-0812">Transmembrane</keyword>
<accession>A0A940N420</accession>
<evidence type="ECO:0000313" key="11">
    <source>
        <dbReference type="EMBL" id="MBP0496292.1"/>
    </source>
</evidence>
<comment type="similarity">
    <text evidence="8 9">Belongs to the TRAP transporter small permease family.</text>
</comment>
<gene>
    <name evidence="11" type="ORF">J5Y10_26145</name>
</gene>
<evidence type="ECO:0000256" key="2">
    <source>
        <dbReference type="ARBA" id="ARBA00022448"/>
    </source>
</evidence>
<keyword evidence="12" id="KW-1185">Reference proteome</keyword>
<feature type="transmembrane region" description="Helical" evidence="9">
    <location>
        <begin position="99"/>
        <end position="121"/>
    </location>
</feature>
<evidence type="ECO:0000256" key="8">
    <source>
        <dbReference type="ARBA" id="ARBA00038436"/>
    </source>
</evidence>
<comment type="function">
    <text evidence="9">Part of the tripartite ATP-independent periplasmic (TRAP) transport system.</text>
</comment>
<sequence>MSGTIPAPLRAARGLTRGVSAVATVMAYLAGWNYVACAALITFDVVGRSLFGISSSATVEISSYMLACGIAWALAHTLARRAHIRVDVLVNRMPLAWRARLHVLSLAFLALFAGFVAWAGWQVLDESMMFDAHDNSALRIPMDIPQGIWAFGLLAFLAMTLVLLLEAVLALVFGLPEEVDALLGSRSVDDETQEALEAVAMAREEHPA</sequence>
<keyword evidence="4 9" id="KW-0997">Cell inner membrane</keyword>
<evidence type="ECO:0000256" key="7">
    <source>
        <dbReference type="ARBA" id="ARBA00023136"/>
    </source>
</evidence>
<comment type="subcellular location">
    <subcellularLocation>
        <location evidence="1 9">Cell inner membrane</location>
        <topology evidence="1 9">Multi-pass membrane protein</topology>
    </subcellularLocation>
</comment>
<evidence type="ECO:0000256" key="5">
    <source>
        <dbReference type="ARBA" id="ARBA00022692"/>
    </source>
</evidence>
<comment type="subunit">
    <text evidence="9">The complex comprises the extracytoplasmic solute receptor protein and the two transmembrane proteins.</text>
</comment>
<proteinExistence type="inferred from homology"/>
<feature type="transmembrane region" description="Helical" evidence="9">
    <location>
        <begin position="21"/>
        <end position="41"/>
    </location>
</feature>
<keyword evidence="7 9" id="KW-0472">Membrane</keyword>
<evidence type="ECO:0000259" key="10">
    <source>
        <dbReference type="Pfam" id="PF04290"/>
    </source>
</evidence>
<evidence type="ECO:0000256" key="1">
    <source>
        <dbReference type="ARBA" id="ARBA00004429"/>
    </source>
</evidence>
<evidence type="ECO:0000256" key="3">
    <source>
        <dbReference type="ARBA" id="ARBA00022475"/>
    </source>
</evidence>
<dbReference type="PANTHER" id="PTHR35011">
    <property type="entry name" value="2,3-DIKETO-L-GULONATE TRAP TRANSPORTER SMALL PERMEASE PROTEIN YIAM"/>
    <property type="match status" value="1"/>
</dbReference>
<keyword evidence="3" id="KW-1003">Cell membrane</keyword>
<dbReference type="RefSeq" id="WP_209377084.1">
    <property type="nucleotide sequence ID" value="NZ_JAGIZA010000033.1"/>
</dbReference>
<feature type="transmembrane region" description="Helical" evidence="9">
    <location>
        <begin position="148"/>
        <end position="173"/>
    </location>
</feature>
<reference evidence="11" key="1">
    <citation type="submission" date="2021-03" db="EMBL/GenBank/DDBJ databases">
        <authorList>
            <person name="So Y."/>
        </authorList>
    </citation>
    <scope>NUCLEOTIDE SEQUENCE</scope>
    <source>
        <strain evidence="11">SG15</strain>
    </source>
</reference>
<name>A0A940N420_9PROT</name>
<dbReference type="InterPro" id="IPR007387">
    <property type="entry name" value="TRAP_DctQ"/>
</dbReference>
<feature type="domain" description="Tripartite ATP-independent periplasmic transporters DctQ component" evidence="10">
    <location>
        <begin position="38"/>
        <end position="167"/>
    </location>
</feature>
<organism evidence="11 12">
    <name type="scientific">Roseomonas indoligenes</name>
    <dbReference type="NCBI Taxonomy" id="2820811"/>
    <lineage>
        <taxon>Bacteria</taxon>
        <taxon>Pseudomonadati</taxon>
        <taxon>Pseudomonadota</taxon>
        <taxon>Alphaproteobacteria</taxon>
        <taxon>Acetobacterales</taxon>
        <taxon>Roseomonadaceae</taxon>
        <taxon>Roseomonas</taxon>
    </lineage>
</organism>
<feature type="transmembrane region" description="Helical" evidence="9">
    <location>
        <begin position="61"/>
        <end position="79"/>
    </location>
</feature>
<dbReference type="GO" id="GO:0022857">
    <property type="term" value="F:transmembrane transporter activity"/>
    <property type="evidence" value="ECO:0007669"/>
    <property type="project" value="UniProtKB-UniRule"/>
</dbReference>
<evidence type="ECO:0000256" key="9">
    <source>
        <dbReference type="RuleBase" id="RU369079"/>
    </source>
</evidence>
<dbReference type="InterPro" id="IPR055348">
    <property type="entry name" value="DctQ"/>
</dbReference>
<keyword evidence="6 9" id="KW-1133">Transmembrane helix</keyword>
<evidence type="ECO:0000313" key="12">
    <source>
        <dbReference type="Proteomes" id="UP000677537"/>
    </source>
</evidence>
<comment type="caution">
    <text evidence="11">The sequence shown here is derived from an EMBL/GenBank/DDBJ whole genome shotgun (WGS) entry which is preliminary data.</text>
</comment>
<dbReference type="Pfam" id="PF04290">
    <property type="entry name" value="DctQ"/>
    <property type="match status" value="1"/>
</dbReference>
<dbReference type="GO" id="GO:0015740">
    <property type="term" value="P:C4-dicarboxylate transport"/>
    <property type="evidence" value="ECO:0007669"/>
    <property type="project" value="TreeGrafter"/>
</dbReference>
<keyword evidence="2 9" id="KW-0813">Transport</keyword>
<protein>
    <recommendedName>
        <fullName evidence="9">TRAP transporter small permease protein</fullName>
    </recommendedName>
</protein>
<evidence type="ECO:0000256" key="6">
    <source>
        <dbReference type="ARBA" id="ARBA00022989"/>
    </source>
</evidence>
<evidence type="ECO:0000256" key="4">
    <source>
        <dbReference type="ARBA" id="ARBA00022519"/>
    </source>
</evidence>
<dbReference type="PANTHER" id="PTHR35011:SF10">
    <property type="entry name" value="TRAP TRANSPORTER SMALL PERMEASE PROTEIN"/>
    <property type="match status" value="1"/>
</dbReference>
<dbReference type="Proteomes" id="UP000677537">
    <property type="component" value="Unassembled WGS sequence"/>
</dbReference>
<dbReference type="EMBL" id="JAGIZA010000033">
    <property type="protein sequence ID" value="MBP0496292.1"/>
    <property type="molecule type" value="Genomic_DNA"/>
</dbReference>